<accession>A0AAD2DCG1</accession>
<evidence type="ECO:0000313" key="1">
    <source>
        <dbReference type="EMBL" id="CAI2387650.1"/>
    </source>
</evidence>
<reference evidence="1" key="1">
    <citation type="submission" date="2023-07" db="EMBL/GenBank/DDBJ databases">
        <authorList>
            <consortium name="AG Swart"/>
            <person name="Singh M."/>
            <person name="Singh A."/>
            <person name="Seah K."/>
            <person name="Emmerich C."/>
        </authorList>
    </citation>
    <scope>NUCLEOTIDE SEQUENCE</scope>
    <source>
        <strain evidence="1">DP1</strain>
    </source>
</reference>
<comment type="caution">
    <text evidence="1">The sequence shown here is derived from an EMBL/GenBank/DDBJ whole genome shotgun (WGS) entry which is preliminary data.</text>
</comment>
<evidence type="ECO:0000313" key="2">
    <source>
        <dbReference type="Proteomes" id="UP001295684"/>
    </source>
</evidence>
<keyword evidence="2" id="KW-1185">Reference proteome</keyword>
<organism evidence="1 2">
    <name type="scientific">Euplotes crassus</name>
    <dbReference type="NCBI Taxonomy" id="5936"/>
    <lineage>
        <taxon>Eukaryota</taxon>
        <taxon>Sar</taxon>
        <taxon>Alveolata</taxon>
        <taxon>Ciliophora</taxon>
        <taxon>Intramacronucleata</taxon>
        <taxon>Spirotrichea</taxon>
        <taxon>Hypotrichia</taxon>
        <taxon>Euplotida</taxon>
        <taxon>Euplotidae</taxon>
        <taxon>Moneuplotes</taxon>
    </lineage>
</organism>
<dbReference type="AlphaFoldDB" id="A0AAD2DCG1"/>
<dbReference type="Proteomes" id="UP001295684">
    <property type="component" value="Unassembled WGS sequence"/>
</dbReference>
<sequence>MFCTKIVLVRDIFTINRCGLTKEGFRTYIRKGGFLEVIKIIDTCNFLKIILH</sequence>
<gene>
    <name evidence="1" type="ORF">ECRASSUSDP1_LOCUS29284</name>
</gene>
<name>A0AAD2DCG1_EUPCR</name>
<dbReference type="EMBL" id="CAMPGE010030145">
    <property type="protein sequence ID" value="CAI2387650.1"/>
    <property type="molecule type" value="Genomic_DNA"/>
</dbReference>
<proteinExistence type="predicted"/>
<protein>
    <submittedName>
        <fullName evidence="1">Uncharacterized protein</fullName>
    </submittedName>
</protein>